<evidence type="ECO:0000256" key="2">
    <source>
        <dbReference type="ARBA" id="ARBA00015195"/>
    </source>
</evidence>
<evidence type="ECO:0000256" key="7">
    <source>
        <dbReference type="ARBA" id="ARBA00024910"/>
    </source>
</evidence>
<dbReference type="InterPro" id="IPR036192">
    <property type="entry name" value="Cell_div_ZapA-like_sf"/>
</dbReference>
<comment type="subcellular location">
    <subcellularLocation>
        <location evidence="1">Cytoplasm</location>
    </subcellularLocation>
</comment>
<keyword evidence="4" id="KW-0132">Cell division</keyword>
<sequence>MSNLHTVKISIYGKEITIKSSEQPIETQKYAEYIDHVMKGIGKKTGSMDMNRIAVLALLHITRELFALKKNIKADNAEYEKKVKEFSANLEAVINETGVQTKLL</sequence>
<dbReference type="GO" id="GO:0043093">
    <property type="term" value="P:FtsZ-dependent cytokinesis"/>
    <property type="evidence" value="ECO:0007669"/>
    <property type="project" value="TreeGrafter"/>
</dbReference>
<dbReference type="InterPro" id="IPR053712">
    <property type="entry name" value="Bac_CellDiv_Activator"/>
</dbReference>
<dbReference type="PANTHER" id="PTHR34981:SF1">
    <property type="entry name" value="CELL DIVISION PROTEIN ZAPA"/>
    <property type="match status" value="1"/>
</dbReference>
<keyword evidence="5" id="KW-0717">Septation</keyword>
<keyword evidence="10" id="KW-0175">Coiled coil</keyword>
<evidence type="ECO:0000256" key="1">
    <source>
        <dbReference type="ARBA" id="ARBA00004496"/>
    </source>
</evidence>
<proteinExistence type="predicted"/>
<dbReference type="Gene3D" id="6.10.250.790">
    <property type="match status" value="1"/>
</dbReference>
<evidence type="ECO:0000256" key="3">
    <source>
        <dbReference type="ARBA" id="ARBA00022490"/>
    </source>
</evidence>
<reference evidence="11" key="1">
    <citation type="submission" date="2018-06" db="EMBL/GenBank/DDBJ databases">
        <authorList>
            <person name="Zhirakovskaya E."/>
        </authorList>
    </citation>
    <scope>NUCLEOTIDE SEQUENCE</scope>
</reference>
<evidence type="ECO:0000256" key="10">
    <source>
        <dbReference type="SAM" id="Coils"/>
    </source>
</evidence>
<keyword evidence="3" id="KW-0963">Cytoplasm</keyword>
<dbReference type="SUPFAM" id="SSF102829">
    <property type="entry name" value="Cell division protein ZapA-like"/>
    <property type="match status" value="1"/>
</dbReference>
<name>A0A3B1BKQ6_9ZZZZ</name>
<dbReference type="GO" id="GO:0030428">
    <property type="term" value="C:cell septum"/>
    <property type="evidence" value="ECO:0007669"/>
    <property type="project" value="TreeGrafter"/>
</dbReference>
<evidence type="ECO:0000313" key="11">
    <source>
        <dbReference type="EMBL" id="VAX18876.1"/>
    </source>
</evidence>
<dbReference type="Pfam" id="PF05164">
    <property type="entry name" value="ZapA"/>
    <property type="match status" value="1"/>
</dbReference>
<evidence type="ECO:0000256" key="8">
    <source>
        <dbReference type="ARBA" id="ARBA00026068"/>
    </source>
</evidence>
<dbReference type="GO" id="GO:0032153">
    <property type="term" value="C:cell division site"/>
    <property type="evidence" value="ECO:0007669"/>
    <property type="project" value="TreeGrafter"/>
</dbReference>
<dbReference type="PANTHER" id="PTHR34981">
    <property type="entry name" value="CELL DIVISION PROTEIN ZAPA"/>
    <property type="match status" value="1"/>
</dbReference>
<dbReference type="EMBL" id="UOGC01000081">
    <property type="protein sequence ID" value="VAX18876.1"/>
    <property type="molecule type" value="Genomic_DNA"/>
</dbReference>
<dbReference type="GO" id="GO:0000917">
    <property type="term" value="P:division septum assembly"/>
    <property type="evidence" value="ECO:0007669"/>
    <property type="project" value="UniProtKB-KW"/>
</dbReference>
<dbReference type="GO" id="GO:0000921">
    <property type="term" value="P:septin ring assembly"/>
    <property type="evidence" value="ECO:0007669"/>
    <property type="project" value="TreeGrafter"/>
</dbReference>
<evidence type="ECO:0000256" key="4">
    <source>
        <dbReference type="ARBA" id="ARBA00022618"/>
    </source>
</evidence>
<gene>
    <name evidence="11" type="ORF">MNBD_NITROSPINAE01-1716</name>
</gene>
<dbReference type="GO" id="GO:0005829">
    <property type="term" value="C:cytosol"/>
    <property type="evidence" value="ECO:0007669"/>
    <property type="project" value="TreeGrafter"/>
</dbReference>
<evidence type="ECO:0000256" key="6">
    <source>
        <dbReference type="ARBA" id="ARBA00023306"/>
    </source>
</evidence>
<evidence type="ECO:0000256" key="9">
    <source>
        <dbReference type="ARBA" id="ARBA00033158"/>
    </source>
</evidence>
<organism evidence="11">
    <name type="scientific">hydrothermal vent metagenome</name>
    <dbReference type="NCBI Taxonomy" id="652676"/>
    <lineage>
        <taxon>unclassified sequences</taxon>
        <taxon>metagenomes</taxon>
        <taxon>ecological metagenomes</taxon>
    </lineage>
</organism>
<feature type="coiled-coil region" evidence="10">
    <location>
        <begin position="69"/>
        <end position="96"/>
    </location>
</feature>
<evidence type="ECO:0000256" key="5">
    <source>
        <dbReference type="ARBA" id="ARBA00023210"/>
    </source>
</evidence>
<comment type="subunit">
    <text evidence="8">Homodimer. Interacts with FtsZ.</text>
</comment>
<keyword evidence="6" id="KW-0131">Cell cycle</keyword>
<dbReference type="InterPro" id="IPR007838">
    <property type="entry name" value="Cell_div_ZapA-like"/>
</dbReference>
<comment type="function">
    <text evidence="7">Activator of cell division through the inhibition of FtsZ GTPase activity, therefore promoting FtsZ assembly into bundles of protofilaments necessary for the formation of the division Z ring. It is recruited early at mid-cell but it is not essential for cell division.</text>
</comment>
<dbReference type="AlphaFoldDB" id="A0A3B1BKQ6"/>
<accession>A0A3B1BKQ6</accession>
<protein>
    <recommendedName>
        <fullName evidence="2">Cell division protein ZapA</fullName>
    </recommendedName>
    <alternativeName>
        <fullName evidence="9">Z ring-associated protein ZapA</fullName>
    </alternativeName>
</protein>